<feature type="transmembrane region" description="Helical" evidence="9">
    <location>
        <begin position="37"/>
        <end position="59"/>
    </location>
</feature>
<reference evidence="11 12" key="1">
    <citation type="submission" date="2024-06" db="EMBL/GenBank/DDBJ databases">
        <authorList>
            <person name="Kraege A."/>
            <person name="Thomma B."/>
        </authorList>
    </citation>
    <scope>NUCLEOTIDE SEQUENCE [LARGE SCALE GENOMIC DNA]</scope>
</reference>
<comment type="similarity">
    <text evidence="2">Belongs to the amino acid/polyamine transporter 2 family.</text>
</comment>
<feature type="transmembrane region" description="Helical" evidence="9">
    <location>
        <begin position="258"/>
        <end position="282"/>
    </location>
</feature>
<feature type="transmembrane region" description="Helical" evidence="9">
    <location>
        <begin position="228"/>
        <end position="246"/>
    </location>
</feature>
<dbReference type="Gene3D" id="1.20.1740.10">
    <property type="entry name" value="Amino acid/polyamine transporter I"/>
    <property type="match status" value="1"/>
</dbReference>
<organism evidence="11 12">
    <name type="scientific">Coccomyxa viridis</name>
    <dbReference type="NCBI Taxonomy" id="1274662"/>
    <lineage>
        <taxon>Eukaryota</taxon>
        <taxon>Viridiplantae</taxon>
        <taxon>Chlorophyta</taxon>
        <taxon>core chlorophytes</taxon>
        <taxon>Trebouxiophyceae</taxon>
        <taxon>Trebouxiophyceae incertae sedis</taxon>
        <taxon>Coccomyxaceae</taxon>
        <taxon>Coccomyxa</taxon>
    </lineage>
</organism>
<feature type="transmembrane region" description="Helical" evidence="9">
    <location>
        <begin position="149"/>
        <end position="171"/>
    </location>
</feature>
<keyword evidence="3" id="KW-0813">Transport</keyword>
<dbReference type="PANTHER" id="PTHR22950:SF458">
    <property type="entry name" value="SODIUM-COUPLED NEUTRAL AMINO ACID TRANSPORTER 11-RELATED"/>
    <property type="match status" value="1"/>
</dbReference>
<evidence type="ECO:0000256" key="4">
    <source>
        <dbReference type="ARBA" id="ARBA00022692"/>
    </source>
</evidence>
<keyword evidence="7 9" id="KW-0472">Membrane</keyword>
<evidence type="ECO:0000313" key="11">
    <source>
        <dbReference type="EMBL" id="CAL5228546.1"/>
    </source>
</evidence>
<dbReference type="PANTHER" id="PTHR22950">
    <property type="entry name" value="AMINO ACID TRANSPORTER"/>
    <property type="match status" value="1"/>
</dbReference>
<feature type="transmembrane region" description="Helical" evidence="9">
    <location>
        <begin position="378"/>
        <end position="401"/>
    </location>
</feature>
<dbReference type="InterPro" id="IPR013057">
    <property type="entry name" value="AA_transpt_TM"/>
</dbReference>
<dbReference type="Pfam" id="PF01490">
    <property type="entry name" value="Aa_trans"/>
    <property type="match status" value="1"/>
</dbReference>
<keyword evidence="5" id="KW-0029">Amino-acid transport</keyword>
<keyword evidence="12" id="KW-1185">Reference proteome</keyword>
<keyword evidence="4 9" id="KW-0812">Transmembrane</keyword>
<evidence type="ECO:0000256" key="6">
    <source>
        <dbReference type="ARBA" id="ARBA00022989"/>
    </source>
</evidence>
<protein>
    <submittedName>
        <fullName evidence="11">G11700 protein</fullName>
    </submittedName>
</protein>
<feature type="region of interest" description="Disordered" evidence="8">
    <location>
        <begin position="1"/>
        <end position="34"/>
    </location>
</feature>
<name>A0ABP1G8J2_9CHLO</name>
<keyword evidence="6 9" id="KW-1133">Transmembrane helix</keyword>
<evidence type="ECO:0000256" key="8">
    <source>
        <dbReference type="SAM" id="MobiDB-lite"/>
    </source>
</evidence>
<feature type="transmembrane region" description="Helical" evidence="9">
    <location>
        <begin position="122"/>
        <end position="143"/>
    </location>
</feature>
<accession>A0ABP1G8J2</accession>
<dbReference type="Proteomes" id="UP001497392">
    <property type="component" value="Unassembled WGS sequence"/>
</dbReference>
<feature type="transmembrane region" description="Helical" evidence="9">
    <location>
        <begin position="183"/>
        <end position="208"/>
    </location>
</feature>
<feature type="compositionally biased region" description="Basic and acidic residues" evidence="8">
    <location>
        <begin position="16"/>
        <end position="31"/>
    </location>
</feature>
<evidence type="ECO:0000256" key="9">
    <source>
        <dbReference type="SAM" id="Phobius"/>
    </source>
</evidence>
<gene>
    <name evidence="11" type="primary">g11700</name>
    <name evidence="11" type="ORF">VP750_LOCUS10452</name>
</gene>
<evidence type="ECO:0000256" key="2">
    <source>
        <dbReference type="ARBA" id="ARBA00008066"/>
    </source>
</evidence>
<evidence type="ECO:0000256" key="7">
    <source>
        <dbReference type="ARBA" id="ARBA00023136"/>
    </source>
</evidence>
<evidence type="ECO:0000313" key="12">
    <source>
        <dbReference type="Proteomes" id="UP001497392"/>
    </source>
</evidence>
<feature type="transmembrane region" description="Helical" evidence="9">
    <location>
        <begin position="302"/>
        <end position="331"/>
    </location>
</feature>
<dbReference type="EMBL" id="CAXHTA020000018">
    <property type="protein sequence ID" value="CAL5228546.1"/>
    <property type="molecule type" value="Genomic_DNA"/>
</dbReference>
<evidence type="ECO:0000256" key="5">
    <source>
        <dbReference type="ARBA" id="ARBA00022970"/>
    </source>
</evidence>
<feature type="transmembrane region" description="Helical" evidence="9">
    <location>
        <begin position="413"/>
        <end position="438"/>
    </location>
</feature>
<proteinExistence type="inferred from homology"/>
<feature type="domain" description="Amino acid transporter transmembrane" evidence="10">
    <location>
        <begin position="44"/>
        <end position="437"/>
    </location>
</feature>
<feature type="transmembrane region" description="Helical" evidence="9">
    <location>
        <begin position="71"/>
        <end position="95"/>
    </location>
</feature>
<evidence type="ECO:0000259" key="10">
    <source>
        <dbReference type="Pfam" id="PF01490"/>
    </source>
</evidence>
<comment type="subcellular location">
    <subcellularLocation>
        <location evidence="1">Membrane</location>
        <topology evidence="1">Multi-pass membrane protein</topology>
    </subcellularLocation>
</comment>
<sequence>MSAKDQQEPLLGEGAHPQEEEQPGETRDVESQPRQNAASAAGVSVMFTTFIMLGDMLGLGSLTLPSVFARLGWIPALIVVIVCGFGTMYSGRLFALLATKVSNARVFDDFGGAAMGAWGRRFTYVTVYATILAEPIIFHLTSMEALQQIFYGSGITPIFAAIVVAAVMIPLSQIQGIEEVSAVSVIGSVGMVWALAVIAVKLCLTPKVDNYVPTALFPERSFSDAPDILVAVFDTVFTFGGQVNWVRYLMSMQHKRKFPIAVANVSAVMEVMYIMIGCVGYYRLGSDFDKSKPVTSVLPQDIWTSLANVGLLAHCIVAYMINLNVWTHLVIHLIKPSKQREDSDGEQRSSRGAWAVTSVIGIALSGVISVSVPFFDVIVAAIGALGDLAAAYALPALFVLVLMGSHLPRWERILCSVLIPLTLLLSVVGIGSSVASLVSKVKQH</sequence>
<comment type="caution">
    <text evidence="11">The sequence shown here is derived from an EMBL/GenBank/DDBJ whole genome shotgun (WGS) entry which is preliminary data.</text>
</comment>
<evidence type="ECO:0000256" key="3">
    <source>
        <dbReference type="ARBA" id="ARBA00022448"/>
    </source>
</evidence>
<evidence type="ECO:0000256" key="1">
    <source>
        <dbReference type="ARBA" id="ARBA00004141"/>
    </source>
</evidence>
<feature type="transmembrane region" description="Helical" evidence="9">
    <location>
        <begin position="352"/>
        <end position="372"/>
    </location>
</feature>